<protein>
    <recommendedName>
        <fullName evidence="9">Major facilitator superfamily (MFS) profile domain-containing protein</fullName>
    </recommendedName>
</protein>
<feature type="transmembrane region" description="Helical" evidence="8">
    <location>
        <begin position="87"/>
        <end position="110"/>
    </location>
</feature>
<dbReference type="Gene3D" id="1.20.1250.20">
    <property type="entry name" value="MFS general substrate transporter like domains"/>
    <property type="match status" value="2"/>
</dbReference>
<dbReference type="InterPro" id="IPR036259">
    <property type="entry name" value="MFS_trans_sf"/>
</dbReference>
<comment type="subcellular location">
    <subcellularLocation>
        <location evidence="1">Membrane</location>
        <topology evidence="1">Multi-pass membrane protein</topology>
    </subcellularLocation>
</comment>
<dbReference type="PANTHER" id="PTHR23506">
    <property type="entry name" value="GH10249P"/>
    <property type="match status" value="1"/>
</dbReference>
<comment type="similarity">
    <text evidence="2">Belongs to the major facilitator superfamily. Vesicular transporter family.</text>
</comment>
<feature type="region of interest" description="Disordered" evidence="7">
    <location>
        <begin position="439"/>
        <end position="461"/>
    </location>
</feature>
<dbReference type="Proteomes" id="UP001465976">
    <property type="component" value="Unassembled WGS sequence"/>
</dbReference>
<keyword evidence="5 8" id="KW-1133">Transmembrane helix</keyword>
<sequence length="461" mass="49401">MPKPPVGLNWRAGAWYITFVVWLGITVDFLVYSIIVPVVPFQLQKLGYANASSLAGWLLFSFYAGSVLATFPIAMVSERYNSRKGPLIIGVIVFITAIVMLMIAPVYWLMVLARILQGVGAAMNFIPGLALLCDTVAEKSVGSPPVGGVLFRNYGFRGACLFGIIASVVSLIARLIVVERKHALSWGFDPQGGSVDVDPGATNERPLASSGTVQGQIEPLETKKHLSLFSVVIRLLKSRRTCATIFCVFLSAILNTAPEPPVPIHANKLWGLDSAKVGLLFIAAVVPGLFSTPLSGFLADKFGIAPVAFAGLLLSTPFWVILTTKTLPLFVMMYATIIFFTSGSYAPLNSELANVARAEEGIGYAHVYGAFNIAYGLGGAVGPILGGQIYDRVANGWNALCYVSVGLVILSAMVAFFGVGEETLAAKVASRVRRPRRRPREGESYLDMGGSRAAVEKRMSA</sequence>
<feature type="transmembrane region" description="Helical" evidence="8">
    <location>
        <begin position="329"/>
        <end position="348"/>
    </location>
</feature>
<dbReference type="InterPro" id="IPR020846">
    <property type="entry name" value="MFS_dom"/>
</dbReference>
<feature type="transmembrane region" description="Helical" evidence="8">
    <location>
        <begin position="277"/>
        <end position="298"/>
    </location>
</feature>
<dbReference type="EMBL" id="JBAHYK010001081">
    <property type="protein sequence ID" value="KAL0569610.1"/>
    <property type="molecule type" value="Genomic_DNA"/>
</dbReference>
<evidence type="ECO:0000256" key="7">
    <source>
        <dbReference type="SAM" id="MobiDB-lite"/>
    </source>
</evidence>
<evidence type="ECO:0000256" key="8">
    <source>
        <dbReference type="SAM" id="Phobius"/>
    </source>
</evidence>
<name>A0ABR3F327_9AGAR</name>
<evidence type="ECO:0000313" key="11">
    <source>
        <dbReference type="Proteomes" id="UP001465976"/>
    </source>
</evidence>
<keyword evidence="3" id="KW-0813">Transport</keyword>
<dbReference type="PANTHER" id="PTHR23506:SF23">
    <property type="entry name" value="GH10249P"/>
    <property type="match status" value="1"/>
</dbReference>
<proteinExistence type="inferred from homology"/>
<feature type="transmembrane region" description="Helical" evidence="8">
    <location>
        <begin position="154"/>
        <end position="177"/>
    </location>
</feature>
<dbReference type="CDD" id="cd17325">
    <property type="entry name" value="MFS_MdtG_SLC18_like"/>
    <property type="match status" value="1"/>
</dbReference>
<feature type="transmembrane region" description="Helical" evidence="8">
    <location>
        <begin position="304"/>
        <end position="322"/>
    </location>
</feature>
<dbReference type="Pfam" id="PF07690">
    <property type="entry name" value="MFS_1"/>
    <property type="match status" value="2"/>
</dbReference>
<keyword evidence="11" id="KW-1185">Reference proteome</keyword>
<keyword evidence="6 8" id="KW-0472">Membrane</keyword>
<dbReference type="InterPro" id="IPR011701">
    <property type="entry name" value="MFS"/>
</dbReference>
<evidence type="ECO:0000256" key="6">
    <source>
        <dbReference type="ARBA" id="ARBA00023136"/>
    </source>
</evidence>
<evidence type="ECO:0000256" key="2">
    <source>
        <dbReference type="ARBA" id="ARBA00006829"/>
    </source>
</evidence>
<comment type="caution">
    <text evidence="10">The sequence shown here is derived from an EMBL/GenBank/DDBJ whole genome shotgun (WGS) entry which is preliminary data.</text>
</comment>
<dbReference type="InterPro" id="IPR050930">
    <property type="entry name" value="MFS_Vesicular_Transporter"/>
</dbReference>
<gene>
    <name evidence="10" type="ORF">V5O48_012350</name>
</gene>
<feature type="transmembrane region" description="Helical" evidence="8">
    <location>
        <begin position="399"/>
        <end position="419"/>
    </location>
</feature>
<evidence type="ECO:0000313" key="10">
    <source>
        <dbReference type="EMBL" id="KAL0569610.1"/>
    </source>
</evidence>
<dbReference type="SUPFAM" id="SSF103473">
    <property type="entry name" value="MFS general substrate transporter"/>
    <property type="match status" value="1"/>
</dbReference>
<dbReference type="InterPro" id="IPR001958">
    <property type="entry name" value="Tet-R_TetA/multi-R_MdtG-like"/>
</dbReference>
<reference evidence="10 11" key="1">
    <citation type="submission" date="2024-02" db="EMBL/GenBank/DDBJ databases">
        <title>A draft genome for the cacao thread blight pathogen Marasmius crinis-equi.</title>
        <authorList>
            <person name="Cohen S.P."/>
            <person name="Baruah I.K."/>
            <person name="Amoako-Attah I."/>
            <person name="Bukari Y."/>
            <person name="Meinhardt L.W."/>
            <person name="Bailey B.A."/>
        </authorList>
    </citation>
    <scope>NUCLEOTIDE SEQUENCE [LARGE SCALE GENOMIC DNA]</scope>
    <source>
        <strain evidence="10 11">GH-76</strain>
    </source>
</reference>
<feature type="transmembrane region" description="Helical" evidence="8">
    <location>
        <begin position="12"/>
        <end position="35"/>
    </location>
</feature>
<feature type="transmembrane region" description="Helical" evidence="8">
    <location>
        <begin position="368"/>
        <end position="387"/>
    </location>
</feature>
<keyword evidence="4 8" id="KW-0812">Transmembrane</keyword>
<accession>A0ABR3F327</accession>
<evidence type="ECO:0000256" key="5">
    <source>
        <dbReference type="ARBA" id="ARBA00022989"/>
    </source>
</evidence>
<evidence type="ECO:0000256" key="1">
    <source>
        <dbReference type="ARBA" id="ARBA00004141"/>
    </source>
</evidence>
<dbReference type="PRINTS" id="PR01035">
    <property type="entry name" value="TCRTETA"/>
</dbReference>
<evidence type="ECO:0000259" key="9">
    <source>
        <dbReference type="PROSITE" id="PS50850"/>
    </source>
</evidence>
<evidence type="ECO:0000256" key="3">
    <source>
        <dbReference type="ARBA" id="ARBA00022448"/>
    </source>
</evidence>
<dbReference type="PROSITE" id="PS50850">
    <property type="entry name" value="MFS"/>
    <property type="match status" value="1"/>
</dbReference>
<feature type="domain" description="Major facilitator superfamily (MFS) profile" evidence="9">
    <location>
        <begin position="17"/>
        <end position="423"/>
    </location>
</feature>
<evidence type="ECO:0000256" key="4">
    <source>
        <dbReference type="ARBA" id="ARBA00022692"/>
    </source>
</evidence>
<organism evidence="10 11">
    <name type="scientific">Marasmius crinis-equi</name>
    <dbReference type="NCBI Taxonomy" id="585013"/>
    <lineage>
        <taxon>Eukaryota</taxon>
        <taxon>Fungi</taxon>
        <taxon>Dikarya</taxon>
        <taxon>Basidiomycota</taxon>
        <taxon>Agaricomycotina</taxon>
        <taxon>Agaricomycetes</taxon>
        <taxon>Agaricomycetidae</taxon>
        <taxon>Agaricales</taxon>
        <taxon>Marasmiineae</taxon>
        <taxon>Marasmiaceae</taxon>
        <taxon>Marasmius</taxon>
    </lineage>
</organism>
<feature type="transmembrane region" description="Helical" evidence="8">
    <location>
        <begin position="55"/>
        <end position="75"/>
    </location>
</feature>